<keyword evidence="1" id="KW-1133">Transmembrane helix</keyword>
<dbReference type="EMBL" id="AQHR01000035">
    <property type="protein sequence ID" value="EON78442.1"/>
    <property type="molecule type" value="Genomic_DNA"/>
</dbReference>
<gene>
    <name evidence="2" type="ORF">ADIS_1053</name>
</gene>
<dbReference type="Proteomes" id="UP000013909">
    <property type="component" value="Unassembled WGS sequence"/>
</dbReference>
<feature type="transmembrane region" description="Helical" evidence="1">
    <location>
        <begin position="7"/>
        <end position="28"/>
    </location>
</feature>
<evidence type="ECO:0000256" key="1">
    <source>
        <dbReference type="SAM" id="Phobius"/>
    </source>
</evidence>
<organism evidence="2 3">
    <name type="scientific">Lunatimonas lonarensis</name>
    <dbReference type="NCBI Taxonomy" id="1232681"/>
    <lineage>
        <taxon>Bacteria</taxon>
        <taxon>Pseudomonadati</taxon>
        <taxon>Bacteroidota</taxon>
        <taxon>Cytophagia</taxon>
        <taxon>Cytophagales</taxon>
        <taxon>Cyclobacteriaceae</taxon>
    </lineage>
</organism>
<accession>R7ZWI5</accession>
<dbReference type="RefSeq" id="WP_010853200.1">
    <property type="nucleotide sequence ID" value="NZ_AQHR01000035.1"/>
</dbReference>
<keyword evidence="1" id="KW-0472">Membrane</keyword>
<reference evidence="2 3" key="1">
    <citation type="submission" date="2013-02" db="EMBL/GenBank/DDBJ databases">
        <title>A novel strain isolated from Lonar lake, Maharashtra, India.</title>
        <authorList>
            <person name="Singh A."/>
        </authorList>
    </citation>
    <scope>NUCLEOTIDE SEQUENCE [LARGE SCALE GENOMIC DNA]</scope>
    <source>
        <strain evidence="2 3">AK24</strain>
    </source>
</reference>
<dbReference type="AlphaFoldDB" id="R7ZWI5"/>
<keyword evidence="1" id="KW-0812">Transmembrane</keyword>
<name>R7ZWI5_9BACT</name>
<evidence type="ECO:0000313" key="2">
    <source>
        <dbReference type="EMBL" id="EON78442.1"/>
    </source>
</evidence>
<keyword evidence="3" id="KW-1185">Reference proteome</keyword>
<protein>
    <submittedName>
        <fullName evidence="2">Uncharacterized protein</fullName>
    </submittedName>
</protein>
<dbReference type="STRING" id="1232681.ADIS_1053"/>
<comment type="caution">
    <text evidence="2">The sequence shown here is derived from an EMBL/GenBank/DDBJ whole genome shotgun (WGS) entry which is preliminary data.</text>
</comment>
<sequence length="54" mass="5845">MKTLIKIASFVGLGMSIVPAILVFQGTITPESCKSLMAIGTLLWFTTAPSWMNK</sequence>
<evidence type="ECO:0000313" key="3">
    <source>
        <dbReference type="Proteomes" id="UP000013909"/>
    </source>
</evidence>
<proteinExistence type="predicted"/>